<accession>A0A854QEI8</accession>
<reference evidence="3 4" key="1">
    <citation type="submission" date="2017-06" db="EMBL/GenBank/DDBJ databases">
        <title>Global population genomics of the pathogenic fungus Cryptococcus neoformans var. grubii.</title>
        <authorList>
            <person name="Cuomo C."/>
            <person name="Litvintseva A."/>
            <person name="Chen Y."/>
            <person name="Young S."/>
            <person name="Zeng Q."/>
            <person name="Chapman S."/>
            <person name="Gujja S."/>
            <person name="Saif S."/>
            <person name="Birren B."/>
        </authorList>
    </citation>
    <scope>NUCLEOTIDE SEQUENCE [LARGE SCALE GENOMIC DNA]</scope>
    <source>
        <strain evidence="3 4">Tu259-1</strain>
    </source>
</reference>
<sequence length="364" mass="39703">MTRRSCMCRPFCFCTIFGLCLPRRSRARPQSTSVAASWIAAAEQGMSGLDYSTMINTSPSPTINLDRPSQCFLNYSHIFCESTRTYALLDPQHCAYAHLSGTRLISCSHHDDIVVNWLSGKAATSVTIFRVARVGRQSLSNATLLDMTTKTPRKRLLPSSPLALPASSLPSVRLEDEIPSLRSPIDSKRYPVPQQTPTKPPSSKSIPIPGARKRSKSYVYLSSPHSPDSVLPLTPSSTKQQQPTPSRLFTSTATEMSRLTLEMSPVKRHKLDANCDGSHQWGHKACCGRDIKQNDEGPGLSTGRSSSHASAEKSDVTPEKNALTPNRSGSSEHSSSKLCANEQGQGHTVSHPGDCRRTTDAARI</sequence>
<feature type="region of interest" description="Disordered" evidence="1">
    <location>
        <begin position="295"/>
        <end position="364"/>
    </location>
</feature>
<gene>
    <name evidence="3" type="ORF">C361_03451</name>
</gene>
<evidence type="ECO:0000256" key="2">
    <source>
        <dbReference type="SAM" id="SignalP"/>
    </source>
</evidence>
<proteinExistence type="predicted"/>
<protein>
    <submittedName>
        <fullName evidence="3">Uncharacterized protein</fullName>
    </submittedName>
</protein>
<feature type="signal peptide" evidence="2">
    <location>
        <begin position="1"/>
        <end position="27"/>
    </location>
</feature>
<organism evidence="3 4">
    <name type="scientific">Cryptococcus neoformans Tu259-1</name>
    <dbReference type="NCBI Taxonomy" id="1230072"/>
    <lineage>
        <taxon>Eukaryota</taxon>
        <taxon>Fungi</taxon>
        <taxon>Dikarya</taxon>
        <taxon>Basidiomycota</taxon>
        <taxon>Agaricomycotina</taxon>
        <taxon>Tremellomycetes</taxon>
        <taxon>Tremellales</taxon>
        <taxon>Cryptococcaceae</taxon>
        <taxon>Cryptococcus</taxon>
        <taxon>Cryptococcus neoformans species complex</taxon>
    </lineage>
</organism>
<feature type="compositionally biased region" description="Basic and acidic residues" evidence="1">
    <location>
        <begin position="353"/>
        <end position="364"/>
    </location>
</feature>
<feature type="compositionally biased region" description="Low complexity" evidence="1">
    <location>
        <begin position="193"/>
        <end position="209"/>
    </location>
</feature>
<feature type="compositionally biased region" description="Polar residues" evidence="1">
    <location>
        <begin position="323"/>
        <end position="348"/>
    </location>
</feature>
<name>A0A854QEI8_CRYNE</name>
<feature type="region of interest" description="Disordered" evidence="1">
    <location>
        <begin position="178"/>
        <end position="251"/>
    </location>
</feature>
<dbReference type="EMBL" id="AMKT01000041">
    <property type="protein sequence ID" value="OXG22023.1"/>
    <property type="molecule type" value="Genomic_DNA"/>
</dbReference>
<keyword evidence="2" id="KW-0732">Signal</keyword>
<dbReference type="AlphaFoldDB" id="A0A854QEI8"/>
<evidence type="ECO:0000313" key="3">
    <source>
        <dbReference type="EMBL" id="OXG22023.1"/>
    </source>
</evidence>
<dbReference type="OrthoDB" id="2575427at2759"/>
<feature type="chain" id="PRO_5032498149" evidence="2">
    <location>
        <begin position="28"/>
        <end position="364"/>
    </location>
</feature>
<evidence type="ECO:0000313" key="4">
    <source>
        <dbReference type="Proteomes" id="UP000199727"/>
    </source>
</evidence>
<dbReference type="Proteomes" id="UP000199727">
    <property type="component" value="Unassembled WGS sequence"/>
</dbReference>
<feature type="compositionally biased region" description="Polar residues" evidence="1">
    <location>
        <begin position="234"/>
        <end position="251"/>
    </location>
</feature>
<comment type="caution">
    <text evidence="3">The sequence shown here is derived from an EMBL/GenBank/DDBJ whole genome shotgun (WGS) entry which is preliminary data.</text>
</comment>
<evidence type="ECO:0000256" key="1">
    <source>
        <dbReference type="SAM" id="MobiDB-lite"/>
    </source>
</evidence>